<keyword evidence="3" id="KW-1185">Reference proteome</keyword>
<comment type="caution">
    <text evidence="2">The sequence shown here is derived from an EMBL/GenBank/DDBJ whole genome shotgun (WGS) entry which is preliminary data.</text>
</comment>
<sequence length="78" mass="8471">MAFEPIYMYAPDGRKTLVGSAVEREQLRVKGYSETAPKLPAAEAKLSPSAQEFIREASKPAAVKPEPKPEPAPKTTSK</sequence>
<accession>A0A846YS98</accession>
<protein>
    <submittedName>
        <fullName evidence="2">Uncharacterized protein</fullName>
    </submittedName>
</protein>
<organism evidence="2 3">
    <name type="scientific">Nocardia flavorosea</name>
    <dbReference type="NCBI Taxonomy" id="53429"/>
    <lineage>
        <taxon>Bacteria</taxon>
        <taxon>Bacillati</taxon>
        <taxon>Actinomycetota</taxon>
        <taxon>Actinomycetes</taxon>
        <taxon>Mycobacteriales</taxon>
        <taxon>Nocardiaceae</taxon>
        <taxon>Nocardia</taxon>
    </lineage>
</organism>
<dbReference type="AlphaFoldDB" id="A0A846YS98"/>
<evidence type="ECO:0000256" key="1">
    <source>
        <dbReference type="SAM" id="MobiDB-lite"/>
    </source>
</evidence>
<feature type="region of interest" description="Disordered" evidence="1">
    <location>
        <begin position="53"/>
        <end position="78"/>
    </location>
</feature>
<evidence type="ECO:0000313" key="2">
    <source>
        <dbReference type="EMBL" id="NKY60354.1"/>
    </source>
</evidence>
<dbReference type="Proteomes" id="UP000570678">
    <property type="component" value="Unassembled WGS sequence"/>
</dbReference>
<gene>
    <name evidence="2" type="ORF">HGA15_30310</name>
</gene>
<reference evidence="2 3" key="1">
    <citation type="submission" date="2020-04" db="EMBL/GenBank/DDBJ databases">
        <title>MicrobeNet Type strains.</title>
        <authorList>
            <person name="Nicholson A.C."/>
        </authorList>
    </citation>
    <scope>NUCLEOTIDE SEQUENCE [LARGE SCALE GENOMIC DNA]</scope>
    <source>
        <strain evidence="2 3">JCM 3332</strain>
    </source>
</reference>
<evidence type="ECO:0000313" key="3">
    <source>
        <dbReference type="Proteomes" id="UP000570678"/>
    </source>
</evidence>
<dbReference type="RefSeq" id="WP_157117182.1">
    <property type="nucleotide sequence ID" value="NZ_JAAXOT010000022.1"/>
</dbReference>
<proteinExistence type="predicted"/>
<dbReference type="EMBL" id="JAAXOT010000022">
    <property type="protein sequence ID" value="NKY60354.1"/>
    <property type="molecule type" value="Genomic_DNA"/>
</dbReference>
<name>A0A846YS98_9NOCA</name>